<protein>
    <recommendedName>
        <fullName evidence="3">F-box domain-containing protein</fullName>
    </recommendedName>
</protein>
<organism evidence="1 2">
    <name type="scientific">Marasmiellus scandens</name>
    <dbReference type="NCBI Taxonomy" id="2682957"/>
    <lineage>
        <taxon>Eukaryota</taxon>
        <taxon>Fungi</taxon>
        <taxon>Dikarya</taxon>
        <taxon>Basidiomycota</taxon>
        <taxon>Agaricomycotina</taxon>
        <taxon>Agaricomycetes</taxon>
        <taxon>Agaricomycetidae</taxon>
        <taxon>Agaricales</taxon>
        <taxon>Marasmiineae</taxon>
        <taxon>Omphalotaceae</taxon>
        <taxon>Marasmiellus</taxon>
    </lineage>
</organism>
<dbReference type="Proteomes" id="UP001498398">
    <property type="component" value="Unassembled WGS sequence"/>
</dbReference>
<gene>
    <name evidence="1" type="ORF">VKT23_000929</name>
</gene>
<evidence type="ECO:0000313" key="1">
    <source>
        <dbReference type="EMBL" id="KAK7472822.1"/>
    </source>
</evidence>
<name>A0ABR1K6N7_9AGAR</name>
<accession>A0ABR1K6N7</accession>
<comment type="caution">
    <text evidence="1">The sequence shown here is derived from an EMBL/GenBank/DDBJ whole genome shotgun (WGS) entry which is preliminary data.</text>
</comment>
<evidence type="ECO:0000313" key="2">
    <source>
        <dbReference type="Proteomes" id="UP001498398"/>
    </source>
</evidence>
<evidence type="ECO:0008006" key="3">
    <source>
        <dbReference type="Google" id="ProtNLM"/>
    </source>
</evidence>
<dbReference type="EMBL" id="JBANRG010000001">
    <property type="protein sequence ID" value="KAK7472822.1"/>
    <property type="molecule type" value="Genomic_DNA"/>
</dbReference>
<reference evidence="1 2" key="1">
    <citation type="submission" date="2024-01" db="EMBL/GenBank/DDBJ databases">
        <title>A draft genome for the cacao thread blight pathogen Marasmiellus scandens.</title>
        <authorList>
            <person name="Baruah I.K."/>
            <person name="Leung J."/>
            <person name="Bukari Y."/>
            <person name="Amoako-Attah I."/>
            <person name="Meinhardt L.W."/>
            <person name="Bailey B.A."/>
            <person name="Cohen S.P."/>
        </authorList>
    </citation>
    <scope>NUCLEOTIDE SEQUENCE [LARGE SCALE GENOMIC DNA]</scope>
    <source>
        <strain evidence="1 2">GH-19</strain>
    </source>
</reference>
<proteinExistence type="predicted"/>
<sequence length="315" mass="34646">MAFPAVPTEILREILEFAVASSRPTTLSLTLVNSNVRLWTLPLLYHSVTLRSASTLKHFLNAFLISASQSRRLASNIPLARRVKHLCIMSPGPMQSIQGVLTRCTNIQSLACGFNLASYTQLGFKLPSRVTVRHASPRSTRESHLIGMACRDGIPFGILPPDTSHLHIQPLSRQVLLSLTKLHLHLPNITHLAISLPSRVLSTRVIPSSLLGEILALNVNLKILLVQLTDTLDDANVLPDIKSCMSDPRVVFRSIGTTSVANQWESSVKYGPNIWADAEQTITNRQYPTITASPMTLVLPSGRNFVGRRVGMKEA</sequence>
<keyword evidence="2" id="KW-1185">Reference proteome</keyword>